<evidence type="ECO:0000313" key="1">
    <source>
        <dbReference type="EMBL" id="KIH82992.1"/>
    </source>
</evidence>
<dbReference type="Proteomes" id="UP000031535">
    <property type="component" value="Unassembled WGS sequence"/>
</dbReference>
<proteinExistence type="predicted"/>
<dbReference type="AlphaFoldDB" id="A0A0C2IDC4"/>
<organism evidence="1 2">
    <name type="scientific">Pseudomonas batumici</name>
    <dbReference type="NCBI Taxonomy" id="226910"/>
    <lineage>
        <taxon>Bacteria</taxon>
        <taxon>Pseudomonadati</taxon>
        <taxon>Pseudomonadota</taxon>
        <taxon>Gammaproteobacteria</taxon>
        <taxon>Pseudomonadales</taxon>
        <taxon>Pseudomonadaceae</taxon>
        <taxon>Pseudomonas</taxon>
    </lineage>
</organism>
<reference evidence="1 2" key="1">
    <citation type="submission" date="2015-01" db="EMBL/GenBank/DDBJ databases">
        <title>Complete genome of Pseudomonas batumici UCM B-321 producer of the batumin antibiotic with strong antistaphilococcal and potential anticancer activity.</title>
        <authorList>
            <person name="Klochko V.V."/>
            <person name="Zelena L.B."/>
            <person name="Elena K.A."/>
            <person name="Reva O.N."/>
        </authorList>
    </citation>
    <scope>NUCLEOTIDE SEQUENCE [LARGE SCALE GENOMIC DNA]</scope>
    <source>
        <strain evidence="1 2">UCM B-321</strain>
    </source>
</reference>
<comment type="caution">
    <text evidence="1">The sequence shown here is derived from an EMBL/GenBank/DDBJ whole genome shotgun (WGS) entry which is preliminary data.</text>
</comment>
<gene>
    <name evidence="1" type="ORF">UCMB321_3182</name>
</gene>
<evidence type="ECO:0000313" key="2">
    <source>
        <dbReference type="Proteomes" id="UP000031535"/>
    </source>
</evidence>
<name>A0A0C2IDC4_9PSED</name>
<dbReference type="PATRIC" id="fig|226910.6.peg.3170"/>
<sequence length="50" mass="5467">MPNAALKHWCDLIGLVGGSVRPPIRPLSLSQKKELEEDLRRCNAPGITVS</sequence>
<protein>
    <recommendedName>
        <fullName evidence="3">Dihydrodipicolinate synthase</fullName>
    </recommendedName>
</protein>
<dbReference type="STRING" id="226910.UCMB321_3182"/>
<accession>A0A0C2IDC4</accession>
<evidence type="ECO:0008006" key="3">
    <source>
        <dbReference type="Google" id="ProtNLM"/>
    </source>
</evidence>
<dbReference type="Gene3D" id="3.20.20.70">
    <property type="entry name" value="Aldolase class I"/>
    <property type="match status" value="1"/>
</dbReference>
<dbReference type="InterPro" id="IPR013785">
    <property type="entry name" value="Aldolase_TIM"/>
</dbReference>
<keyword evidence="2" id="KW-1185">Reference proteome</keyword>
<dbReference type="EMBL" id="JXDG01000041">
    <property type="protein sequence ID" value="KIH82992.1"/>
    <property type="molecule type" value="Genomic_DNA"/>
</dbReference>